<dbReference type="PANTHER" id="PTHR39339">
    <property type="entry name" value="SLR1444 PROTEIN"/>
    <property type="match status" value="1"/>
</dbReference>
<dbReference type="SMART" id="SM00880">
    <property type="entry name" value="CHAD"/>
    <property type="match status" value="1"/>
</dbReference>
<dbReference type="PANTHER" id="PTHR39339:SF1">
    <property type="entry name" value="CHAD DOMAIN-CONTAINING PROTEIN"/>
    <property type="match status" value="1"/>
</dbReference>
<reference evidence="2 3" key="1">
    <citation type="journal article" date="2006" name="Genome Biol.">
        <title>Genomic analysis reveals that Pseudomonas aeruginosa virulence is combinatorial.</title>
        <authorList>
            <person name="Lee D.G."/>
            <person name="Urbach J.M."/>
            <person name="Wu G."/>
            <person name="Liberati N.T."/>
            <person name="Feinbaum R.L."/>
            <person name="Miyata S."/>
            <person name="Diggins L.T."/>
            <person name="He J."/>
            <person name="Saucier M."/>
            <person name="Deziel E."/>
            <person name="Friedman L."/>
            <person name="Li L."/>
            <person name="Grills G."/>
            <person name="Montgomery K."/>
            <person name="Kucherlapati R."/>
            <person name="Rahme L.G."/>
            <person name="Ausubel F.M."/>
        </authorList>
    </citation>
    <scope>NUCLEOTIDE SEQUENCE [LARGE SCALE GENOMIC DNA]</scope>
    <source>
        <strain evidence="2 3">UCBPP-PA14</strain>
    </source>
</reference>
<accession>A0A0H2ZCL8</accession>
<dbReference type="PROSITE" id="PS51708">
    <property type="entry name" value="CHAD"/>
    <property type="match status" value="1"/>
</dbReference>
<dbReference type="AlphaFoldDB" id="A0A0H2ZCL8"/>
<protein>
    <recommendedName>
        <fullName evidence="1">CHAD domain-containing protein</fullName>
    </recommendedName>
</protein>
<sequence length="256" mass="28873">MTGFIDELLAEVIGQQVALMSAVARLEARTDGEALHDLRIALRRLRSLLRPIRGVPGVEELEHAAAEIGRLSGPIRDLEVLLPALAAEGLRDALAVRRPVLESGYVAVLASQPLHRLQLCLDVWPALLRTAQRHAVLDGLHGRVRKRLRRQWKTLRAELADTTYEHWHPLRLRIKRVRYGLEAYPHDCSIPGSLLAPLKAAQSALGDWHDLEQWLLRCQREPDLAPVREVWTARFELARERAGRALSRLQQALAGH</sequence>
<name>A0A0H2ZCL8_PSEAB</name>
<evidence type="ECO:0000313" key="2">
    <source>
        <dbReference type="EMBL" id="ABJ12111.1"/>
    </source>
</evidence>
<dbReference type="InterPro" id="IPR038186">
    <property type="entry name" value="CHAD_dom_sf"/>
</dbReference>
<evidence type="ECO:0000313" key="3">
    <source>
        <dbReference type="Proteomes" id="UP000000653"/>
    </source>
</evidence>
<dbReference type="Proteomes" id="UP000000653">
    <property type="component" value="Chromosome"/>
</dbReference>
<dbReference type="InterPro" id="IPR007899">
    <property type="entry name" value="CHAD_dom"/>
</dbReference>
<feature type="domain" description="CHAD" evidence="1">
    <location>
        <begin position="2"/>
        <end position="256"/>
    </location>
</feature>
<dbReference type="RefSeq" id="WP_003138724.1">
    <property type="nucleotide sequence ID" value="NC_008463.1"/>
</dbReference>
<dbReference type="Gene3D" id="1.40.20.10">
    <property type="entry name" value="CHAD domain"/>
    <property type="match status" value="1"/>
</dbReference>
<evidence type="ECO:0000259" key="1">
    <source>
        <dbReference type="PROSITE" id="PS51708"/>
    </source>
</evidence>
<dbReference type="Pfam" id="PF05235">
    <property type="entry name" value="CHAD"/>
    <property type="match status" value="1"/>
</dbReference>
<dbReference type="HOGENOM" id="CLU_094212_0_0_6"/>
<organism evidence="2 3">
    <name type="scientific">Pseudomonas aeruginosa (strain UCBPP-PA14)</name>
    <dbReference type="NCBI Taxonomy" id="208963"/>
    <lineage>
        <taxon>Bacteria</taxon>
        <taxon>Pseudomonadati</taxon>
        <taxon>Pseudomonadota</taxon>
        <taxon>Gammaproteobacteria</taxon>
        <taxon>Pseudomonadales</taxon>
        <taxon>Pseudomonadaceae</taxon>
        <taxon>Pseudomonas</taxon>
    </lineage>
</organism>
<proteinExistence type="predicted"/>
<dbReference type="KEGG" id="pau:PA14_26940"/>
<gene>
    <name evidence="2" type="ordered locus">PA14_26940</name>
</gene>
<dbReference type="EMBL" id="CP000438">
    <property type="protein sequence ID" value="ABJ12111.1"/>
    <property type="molecule type" value="Genomic_DNA"/>
</dbReference>
<dbReference type="BioCyc" id="PAER208963:G1G74-2240-MONOMER"/>